<dbReference type="Proteomes" id="UP000005237">
    <property type="component" value="Unassembled WGS sequence"/>
</dbReference>
<dbReference type="EnsemblMetazoa" id="CJA39896.1">
    <property type="protein sequence ID" value="CJA39896.1"/>
    <property type="gene ID" value="WBGene00215744"/>
</dbReference>
<dbReference type="AlphaFoldDB" id="A0A8R1IVT4"/>
<reference evidence="1" key="2">
    <citation type="submission" date="2022-06" db="UniProtKB">
        <authorList>
            <consortium name="EnsemblMetazoa"/>
        </authorList>
    </citation>
    <scope>IDENTIFICATION</scope>
    <source>
        <strain evidence="1">DF5081</strain>
    </source>
</reference>
<reference evidence="2" key="1">
    <citation type="submission" date="2010-08" db="EMBL/GenBank/DDBJ databases">
        <authorList>
            <consortium name="Caenorhabditis japonica Sequencing Consortium"/>
            <person name="Wilson R.K."/>
        </authorList>
    </citation>
    <scope>NUCLEOTIDE SEQUENCE [LARGE SCALE GENOMIC DNA]</scope>
    <source>
        <strain evidence="2">DF5081</strain>
    </source>
</reference>
<sequence length="288" mass="33235">MGKQVLLESNEEWMPASLCSKNDEGNMTFWVSNWRNEPLLIKKNQIVGVVSREWKVYEGKEGKEVNMLDIDKKPSLKGEWRKKEVERLLNENGEIPSGIFRRIISECSEVFAIEDSELTQTGMVECKIELEKNNPICQKCRPVPLALQEKVKQMLKDMEARKIIKIGNGKSLWVPWEQIRVVPKEVPEVKIETKAKRGRRAMQKDVVNQVHIWEKDNFSVENMKFAGGKSCTQTRVLSASTYQRHGTPSRPPYTPLSATNKISLKSRRFHAVLCHVDIIYFERPILAI</sequence>
<evidence type="ECO:0000313" key="2">
    <source>
        <dbReference type="Proteomes" id="UP000005237"/>
    </source>
</evidence>
<evidence type="ECO:0000313" key="1">
    <source>
        <dbReference type="EnsemblMetazoa" id="CJA39896.1"/>
    </source>
</evidence>
<keyword evidence="2" id="KW-1185">Reference proteome</keyword>
<accession>A0A8R1IVT4</accession>
<organism evidence="1 2">
    <name type="scientific">Caenorhabditis japonica</name>
    <dbReference type="NCBI Taxonomy" id="281687"/>
    <lineage>
        <taxon>Eukaryota</taxon>
        <taxon>Metazoa</taxon>
        <taxon>Ecdysozoa</taxon>
        <taxon>Nematoda</taxon>
        <taxon>Chromadorea</taxon>
        <taxon>Rhabditida</taxon>
        <taxon>Rhabditina</taxon>
        <taxon>Rhabditomorpha</taxon>
        <taxon>Rhabditoidea</taxon>
        <taxon>Rhabditidae</taxon>
        <taxon>Peloderinae</taxon>
        <taxon>Caenorhabditis</taxon>
    </lineage>
</organism>
<proteinExistence type="predicted"/>
<protein>
    <submittedName>
        <fullName evidence="1">Uncharacterized protein</fullName>
    </submittedName>
</protein>
<name>A0A8R1IVT4_CAEJA</name>